<dbReference type="GO" id="GO:0003676">
    <property type="term" value="F:nucleic acid binding"/>
    <property type="evidence" value="ECO:0007669"/>
    <property type="project" value="InterPro"/>
</dbReference>
<gene>
    <name evidence="1" type="ORF">Pmar_PMAR012058</name>
</gene>
<protein>
    <submittedName>
        <fullName evidence="1">Uncharacterized protein</fullName>
    </submittedName>
</protein>
<dbReference type="RefSeq" id="XP_002767655.1">
    <property type="nucleotide sequence ID" value="XM_002767609.1"/>
</dbReference>
<dbReference type="InterPro" id="IPR036397">
    <property type="entry name" value="RNaseH_sf"/>
</dbReference>
<dbReference type="InParanoid" id="C5LSC3"/>
<dbReference type="OrthoDB" id="287312at2759"/>
<dbReference type="AlphaFoldDB" id="C5LSC3"/>
<proteinExistence type="predicted"/>
<reference evidence="1 2" key="1">
    <citation type="submission" date="2008-07" db="EMBL/GenBank/DDBJ databases">
        <authorList>
            <person name="El-Sayed N."/>
            <person name="Caler E."/>
            <person name="Inman J."/>
            <person name="Amedeo P."/>
            <person name="Hass B."/>
            <person name="Wortman J."/>
        </authorList>
    </citation>
    <scope>NUCLEOTIDE SEQUENCE [LARGE SCALE GENOMIC DNA]</scope>
    <source>
        <strain evidence="2">ATCC 50983 / TXsc</strain>
    </source>
</reference>
<dbReference type="Proteomes" id="UP000007800">
    <property type="component" value="Unassembled WGS sequence"/>
</dbReference>
<accession>C5LSC3</accession>
<keyword evidence="2" id="KW-1185">Reference proteome</keyword>
<evidence type="ECO:0000313" key="2">
    <source>
        <dbReference type="Proteomes" id="UP000007800"/>
    </source>
</evidence>
<organism evidence="2">
    <name type="scientific">Perkinsus marinus (strain ATCC 50983 / TXsc)</name>
    <dbReference type="NCBI Taxonomy" id="423536"/>
    <lineage>
        <taxon>Eukaryota</taxon>
        <taxon>Sar</taxon>
        <taxon>Alveolata</taxon>
        <taxon>Perkinsozoa</taxon>
        <taxon>Perkinsea</taxon>
        <taxon>Perkinsida</taxon>
        <taxon>Perkinsidae</taxon>
        <taxon>Perkinsus</taxon>
    </lineage>
</organism>
<evidence type="ECO:0000313" key="1">
    <source>
        <dbReference type="EMBL" id="EER00373.1"/>
    </source>
</evidence>
<dbReference type="Gene3D" id="3.30.420.10">
    <property type="entry name" value="Ribonuclease H-like superfamily/Ribonuclease H"/>
    <property type="match status" value="1"/>
</dbReference>
<sequence>MDLESIAESVGVSVAHVDNPRQPTIQEMASITSSSASALVALKWFHKPDKPPVYLKYSPTSIKLARQHISYSKGRPLIEEAGPVISTTTTTTKAKVNQYITKKGTDGPWDIFKFLVPECLRKGIPIPQWGLHYADVRRHFQRWKTAPMAVRKNKKWGQLTQNNFTAA</sequence>
<dbReference type="GeneID" id="9050132"/>
<dbReference type="EMBL" id="GG685125">
    <property type="protein sequence ID" value="EER00373.1"/>
    <property type="molecule type" value="Genomic_DNA"/>
</dbReference>
<name>C5LSC3_PERM5</name>